<sequence>MHSLCQKKVTRKLGGSTSMSRFFTILMCVNRDDGFLDEAINSILNQTYHNFEFIIVANNCTDKLWNSLQNYNDNRIKCYRTNIGQLSFNLNYGLNISIGEYIVRMDADDISLSDRLENLNLQIDKNNKPDVIGTSVLFIDENSTVLNKYIPPMKKFSQTISFKNIFVHPTVAIKRATLIEEKGYLGGFQSEDYDLWIRLLRNKKYHLCNVDIVTLKYRISVNQSRGSRLPYAESASYCLREFLLKPRLIWLLGFMISSLKVFLLPKK</sequence>
<dbReference type="Gene3D" id="3.90.550.10">
    <property type="entry name" value="Spore Coat Polysaccharide Biosynthesis Protein SpsA, Chain A"/>
    <property type="match status" value="1"/>
</dbReference>
<feature type="domain" description="Glycosyltransferase 2-like" evidence="1">
    <location>
        <begin position="26"/>
        <end position="173"/>
    </location>
</feature>
<proteinExistence type="predicted"/>
<dbReference type="SUPFAM" id="SSF53448">
    <property type="entry name" value="Nucleotide-diphospho-sugar transferases"/>
    <property type="match status" value="1"/>
</dbReference>
<protein>
    <submittedName>
        <fullName evidence="2">Glycosyltransferase</fullName>
    </submittedName>
</protein>
<evidence type="ECO:0000259" key="1">
    <source>
        <dbReference type="Pfam" id="PF00535"/>
    </source>
</evidence>
<gene>
    <name evidence="2" type="ORF">EP164_00440</name>
</gene>
<dbReference type="Pfam" id="PF00535">
    <property type="entry name" value="Glycos_transf_2"/>
    <property type="match status" value="1"/>
</dbReference>
<dbReference type="PANTHER" id="PTHR22916:SF3">
    <property type="entry name" value="UDP-GLCNAC:BETAGAL BETA-1,3-N-ACETYLGLUCOSAMINYLTRANSFERASE-LIKE PROTEIN 1"/>
    <property type="match status" value="1"/>
</dbReference>
<dbReference type="Proteomes" id="UP000307592">
    <property type="component" value="Unassembled WGS sequence"/>
</dbReference>
<dbReference type="PANTHER" id="PTHR22916">
    <property type="entry name" value="GLYCOSYLTRANSFERASE"/>
    <property type="match status" value="1"/>
</dbReference>
<dbReference type="AlphaFoldDB" id="A0A5C4RM42"/>
<accession>A0A5C4RM42</accession>
<evidence type="ECO:0000313" key="2">
    <source>
        <dbReference type="EMBL" id="TNH45196.1"/>
    </source>
</evidence>
<name>A0A5C4RM42_PHOLU</name>
<dbReference type="EMBL" id="SBIJ01000001">
    <property type="protein sequence ID" value="TNH45196.1"/>
    <property type="molecule type" value="Genomic_DNA"/>
</dbReference>
<dbReference type="GO" id="GO:0016758">
    <property type="term" value="F:hexosyltransferase activity"/>
    <property type="evidence" value="ECO:0007669"/>
    <property type="project" value="UniProtKB-ARBA"/>
</dbReference>
<comment type="caution">
    <text evidence="2">The sequence shown here is derived from an EMBL/GenBank/DDBJ whole genome shotgun (WGS) entry which is preliminary data.</text>
</comment>
<reference evidence="2 3" key="1">
    <citation type="submission" date="2019-01" db="EMBL/GenBank/DDBJ databases">
        <title>Draft genome assembly of Photorhabdus luminescens subsp. sonorensis Caborca.</title>
        <authorList>
            <person name="Duong D.A."/>
            <person name="Espinosa-Artiles P."/>
            <person name="Orozco R.A."/>
            <person name="Molnar I."/>
            <person name="Stock P."/>
        </authorList>
    </citation>
    <scope>NUCLEOTIDE SEQUENCE [LARGE SCALE GENOMIC DNA]</scope>
    <source>
        <strain evidence="2 3">Caborca</strain>
    </source>
</reference>
<dbReference type="InterPro" id="IPR029044">
    <property type="entry name" value="Nucleotide-diphossugar_trans"/>
</dbReference>
<keyword evidence="2" id="KW-0808">Transferase</keyword>
<organism evidence="2 3">
    <name type="scientific">Photorhabdus luminescens subsp. sonorensis</name>
    <dbReference type="NCBI Taxonomy" id="1173677"/>
    <lineage>
        <taxon>Bacteria</taxon>
        <taxon>Pseudomonadati</taxon>
        <taxon>Pseudomonadota</taxon>
        <taxon>Gammaproteobacteria</taxon>
        <taxon>Enterobacterales</taxon>
        <taxon>Morganellaceae</taxon>
        <taxon>Photorhabdus</taxon>
    </lineage>
</organism>
<evidence type="ECO:0000313" key="3">
    <source>
        <dbReference type="Proteomes" id="UP000307592"/>
    </source>
</evidence>
<dbReference type="InterPro" id="IPR001173">
    <property type="entry name" value="Glyco_trans_2-like"/>
</dbReference>